<reference evidence="1" key="1">
    <citation type="submission" date="2022-10" db="EMBL/GenBank/DDBJ databases">
        <title>Novel sulphate-reducing endosymbionts in the free-living metamonad Anaeramoeba.</title>
        <authorList>
            <person name="Jerlstrom-Hultqvist J."/>
            <person name="Cepicka I."/>
            <person name="Gallot-Lavallee L."/>
            <person name="Salas-Leiva D."/>
            <person name="Curtis B.A."/>
            <person name="Zahonova K."/>
            <person name="Pipaliya S."/>
            <person name="Dacks J."/>
            <person name="Roger A.J."/>
        </authorList>
    </citation>
    <scope>NUCLEOTIDE SEQUENCE</scope>
    <source>
        <strain evidence="1">BMAN</strain>
    </source>
</reference>
<evidence type="ECO:0000313" key="1">
    <source>
        <dbReference type="EMBL" id="KAJ5072901.1"/>
    </source>
</evidence>
<name>A0A9Q0LHQ8_ANAIG</name>
<dbReference type="OMA" id="EPHRAYH"/>
<accession>A0A9Q0LHQ8</accession>
<proteinExistence type="predicted"/>
<dbReference type="SUPFAM" id="SSF109604">
    <property type="entry name" value="HD-domain/PDEase-like"/>
    <property type="match status" value="1"/>
</dbReference>
<dbReference type="OrthoDB" id="330671at2759"/>
<dbReference type="Gene3D" id="1.10.3210.10">
    <property type="entry name" value="Hypothetical protein af1432"/>
    <property type="match status" value="1"/>
</dbReference>
<dbReference type="Proteomes" id="UP001149090">
    <property type="component" value="Unassembled WGS sequence"/>
</dbReference>
<dbReference type="PANTHER" id="PTHR21174">
    <property type="match status" value="1"/>
</dbReference>
<gene>
    <name evidence="1" type="ORF">M0811_09347</name>
</gene>
<evidence type="ECO:0008006" key="3">
    <source>
        <dbReference type="Google" id="ProtNLM"/>
    </source>
</evidence>
<comment type="caution">
    <text evidence="1">The sequence shown here is derived from an EMBL/GenBank/DDBJ whole genome shotgun (WGS) entry which is preliminary data.</text>
</comment>
<protein>
    <recommendedName>
        <fullName evidence="3">HD domain-containing protein</fullName>
    </recommendedName>
</protein>
<dbReference type="AlphaFoldDB" id="A0A9Q0LHQ8"/>
<organism evidence="1 2">
    <name type="scientific">Anaeramoeba ignava</name>
    <name type="common">Anaerobic marine amoeba</name>
    <dbReference type="NCBI Taxonomy" id="1746090"/>
    <lineage>
        <taxon>Eukaryota</taxon>
        <taxon>Metamonada</taxon>
        <taxon>Anaeramoebidae</taxon>
        <taxon>Anaeramoeba</taxon>
    </lineage>
</organism>
<evidence type="ECO:0000313" key="2">
    <source>
        <dbReference type="Proteomes" id="UP001149090"/>
    </source>
</evidence>
<dbReference type="PANTHER" id="PTHR21174:SF0">
    <property type="entry name" value="HD PHOSPHOHYDROLASE FAMILY PROTEIN-RELATED"/>
    <property type="match status" value="1"/>
</dbReference>
<sequence length="213" mass="25956">MDLIFQKFSFLFKIKQDVLQKWIQIINQKYNEKQRFYHNQNHIENILLIFNSFLLENDKFNEKSKQIIELSAIFHDLIYDPQSKENELNSVKLFKEFSKEINLENQMIEKIERIILATQENHAIFSTESDLELKIFLDLDYSILGSNKEEYQEYKNAIRKEYSHFNDKEFKEGRLKFIKNVLKNKIFLTDYFEDKFEEKAKKNLEEEKKELNL</sequence>
<dbReference type="PIRSF" id="PIRSF035170">
    <property type="entry name" value="HD_phosphohydro"/>
    <property type="match status" value="1"/>
</dbReference>
<keyword evidence="2" id="KW-1185">Reference proteome</keyword>
<dbReference type="EMBL" id="JAPDFW010000079">
    <property type="protein sequence ID" value="KAJ5072901.1"/>
    <property type="molecule type" value="Genomic_DNA"/>
</dbReference>
<dbReference type="InterPro" id="IPR009218">
    <property type="entry name" value="HD_phosphohydro"/>
</dbReference>